<keyword evidence="8" id="KW-1185">Reference proteome</keyword>
<dbReference type="EC" id="2.1.1.80" evidence="2"/>
<dbReference type="SUPFAM" id="SSF47757">
    <property type="entry name" value="Chemotaxis receptor methyltransferase CheR, N-terminal domain"/>
    <property type="match status" value="1"/>
</dbReference>
<dbReference type="GO" id="GO:0032259">
    <property type="term" value="P:methylation"/>
    <property type="evidence" value="ECO:0007669"/>
    <property type="project" value="UniProtKB-KW"/>
</dbReference>
<dbReference type="EMBL" id="VBRY01000004">
    <property type="protein sequence ID" value="TLS67992.1"/>
    <property type="molecule type" value="Genomic_DNA"/>
</dbReference>
<dbReference type="PANTHER" id="PTHR24422">
    <property type="entry name" value="CHEMOTAXIS PROTEIN METHYLTRANSFERASE"/>
    <property type="match status" value="1"/>
</dbReference>
<proteinExistence type="predicted"/>
<reference evidence="7 8" key="1">
    <citation type="journal article" date="2019" name="Appl. Environ. Microbiol.">
        <title>Environmental Evidence and Genomic Insight of Iron-oxidizing Bacteria Preference Towards More Corrosion Resistant Stainless Steel at Higher Salinities.</title>
        <authorList>
            <person name="Garrison C.E."/>
            <person name="Price K.A."/>
            <person name="Field E.K."/>
        </authorList>
    </citation>
    <scope>NUCLEOTIDE SEQUENCE [LARGE SCALE GENOMIC DNA]</scope>
    <source>
        <strain evidence="7 8">P3</strain>
    </source>
</reference>
<name>A0A5R9GVI8_9PROT</name>
<evidence type="ECO:0000313" key="8">
    <source>
        <dbReference type="Proteomes" id="UP000306585"/>
    </source>
</evidence>
<dbReference type="SMART" id="SM00138">
    <property type="entry name" value="MeTrc"/>
    <property type="match status" value="1"/>
</dbReference>
<evidence type="ECO:0000256" key="1">
    <source>
        <dbReference type="ARBA" id="ARBA00001541"/>
    </source>
</evidence>
<protein>
    <recommendedName>
        <fullName evidence="2">protein-glutamate O-methyltransferase</fullName>
        <ecNumber evidence="2">2.1.1.80</ecNumber>
    </recommendedName>
</protein>
<dbReference type="Proteomes" id="UP000306585">
    <property type="component" value="Unassembled WGS sequence"/>
</dbReference>
<dbReference type="OrthoDB" id="5292014at2"/>
<dbReference type="PROSITE" id="PS50123">
    <property type="entry name" value="CHER"/>
    <property type="match status" value="1"/>
</dbReference>
<keyword evidence="3 7" id="KW-0489">Methyltransferase</keyword>
<dbReference type="InterPro" id="IPR050903">
    <property type="entry name" value="Bact_Chemotaxis_MeTrfase"/>
</dbReference>
<evidence type="ECO:0000256" key="5">
    <source>
        <dbReference type="ARBA" id="ARBA00022691"/>
    </source>
</evidence>
<dbReference type="SUPFAM" id="SSF53335">
    <property type="entry name" value="S-adenosyl-L-methionine-dependent methyltransferases"/>
    <property type="match status" value="1"/>
</dbReference>
<dbReference type="InterPro" id="IPR022642">
    <property type="entry name" value="CheR_C"/>
</dbReference>
<dbReference type="GO" id="GO:0008983">
    <property type="term" value="F:protein-glutamate O-methyltransferase activity"/>
    <property type="evidence" value="ECO:0007669"/>
    <property type="project" value="UniProtKB-EC"/>
</dbReference>
<dbReference type="PRINTS" id="PR00996">
    <property type="entry name" value="CHERMTFRASE"/>
</dbReference>
<evidence type="ECO:0000256" key="4">
    <source>
        <dbReference type="ARBA" id="ARBA00022679"/>
    </source>
</evidence>
<dbReference type="InterPro" id="IPR036804">
    <property type="entry name" value="CheR_N_sf"/>
</dbReference>
<dbReference type="Gene3D" id="3.40.50.150">
    <property type="entry name" value="Vaccinia Virus protein VP39"/>
    <property type="match status" value="1"/>
</dbReference>
<comment type="caution">
    <text evidence="7">The sequence shown here is derived from an EMBL/GenBank/DDBJ whole genome shotgun (WGS) entry which is preliminary data.</text>
</comment>
<dbReference type="RefSeq" id="WP_138238888.1">
    <property type="nucleotide sequence ID" value="NZ_VBRY01000004.1"/>
</dbReference>
<accession>A0A5R9GVI8</accession>
<dbReference type="InterPro" id="IPR029063">
    <property type="entry name" value="SAM-dependent_MTases_sf"/>
</dbReference>
<dbReference type="Pfam" id="PF03705">
    <property type="entry name" value="CheR_N"/>
    <property type="match status" value="1"/>
</dbReference>
<dbReference type="Gene3D" id="1.10.155.10">
    <property type="entry name" value="Chemotaxis receptor methyltransferase CheR, N-terminal domain"/>
    <property type="match status" value="1"/>
</dbReference>
<feature type="domain" description="CheR-type methyltransferase" evidence="6">
    <location>
        <begin position="1"/>
        <end position="265"/>
    </location>
</feature>
<comment type="catalytic activity">
    <reaction evidence="1">
        <text>L-glutamyl-[protein] + S-adenosyl-L-methionine = [protein]-L-glutamate 5-O-methyl ester + S-adenosyl-L-homocysteine</text>
        <dbReference type="Rhea" id="RHEA:24452"/>
        <dbReference type="Rhea" id="RHEA-COMP:10208"/>
        <dbReference type="Rhea" id="RHEA-COMP:10311"/>
        <dbReference type="ChEBI" id="CHEBI:29973"/>
        <dbReference type="ChEBI" id="CHEBI:57856"/>
        <dbReference type="ChEBI" id="CHEBI:59789"/>
        <dbReference type="ChEBI" id="CHEBI:82795"/>
        <dbReference type="EC" id="2.1.1.80"/>
    </reaction>
</comment>
<dbReference type="InterPro" id="IPR000780">
    <property type="entry name" value="CheR_MeTrfase"/>
</dbReference>
<gene>
    <name evidence="7" type="ORF">FEF65_05990</name>
</gene>
<dbReference type="Pfam" id="PF01739">
    <property type="entry name" value="CheR"/>
    <property type="match status" value="1"/>
</dbReference>
<dbReference type="PANTHER" id="PTHR24422:SF21">
    <property type="entry name" value="CHEMOTAXIS PROTEIN METHYLTRANSFERASE 1"/>
    <property type="match status" value="1"/>
</dbReference>
<keyword evidence="4 7" id="KW-0808">Transferase</keyword>
<evidence type="ECO:0000259" key="6">
    <source>
        <dbReference type="PROSITE" id="PS50123"/>
    </source>
</evidence>
<evidence type="ECO:0000256" key="2">
    <source>
        <dbReference type="ARBA" id="ARBA00012534"/>
    </source>
</evidence>
<organism evidence="7 8">
    <name type="scientific">Mariprofundus erugo</name>
    <dbReference type="NCBI Taxonomy" id="2528639"/>
    <lineage>
        <taxon>Bacteria</taxon>
        <taxon>Pseudomonadati</taxon>
        <taxon>Pseudomonadota</taxon>
        <taxon>Candidatius Mariprofundia</taxon>
        <taxon>Mariprofundales</taxon>
        <taxon>Mariprofundaceae</taxon>
        <taxon>Mariprofundus</taxon>
    </lineage>
</organism>
<sequence length="273" mass="31425">MDASEYRYMRDFLLRKMGLSLSDDKQYLLKSRLTRLLREHNLADVNVLSQSVRRDENGVLANQVMDAMTTNETLFFRDQYPFDALRDMILPELIRSKGKIGKIKIWSAASSTGQEAYSIAMTASQCVPERGNVHVFGTDLSAKAADYARTGSYTQMEVQRGLPVQLLLRYFDQDGSRWNVKPELKAMTRFETSNLIEERIMMQARSHGPFDVVFCRNVLIYFTPEERCHVIDRLARCMQRGGYLITGAAETPSGIKSQWEQVLFKGKRIWKLL</sequence>
<evidence type="ECO:0000256" key="3">
    <source>
        <dbReference type="ARBA" id="ARBA00022603"/>
    </source>
</evidence>
<keyword evidence="5" id="KW-0949">S-adenosyl-L-methionine</keyword>
<dbReference type="AlphaFoldDB" id="A0A5R9GVI8"/>
<dbReference type="InterPro" id="IPR022641">
    <property type="entry name" value="CheR_N"/>
</dbReference>
<evidence type="ECO:0000313" key="7">
    <source>
        <dbReference type="EMBL" id="TLS67992.1"/>
    </source>
</evidence>